<evidence type="ECO:0000256" key="2">
    <source>
        <dbReference type="SAM" id="Phobius"/>
    </source>
</evidence>
<keyword evidence="2" id="KW-1133">Transmembrane helix</keyword>
<organism evidence="3 4">
    <name type="scientific">Trema orientale</name>
    <name type="common">Charcoal tree</name>
    <name type="synonym">Celtis orientalis</name>
    <dbReference type="NCBI Taxonomy" id="63057"/>
    <lineage>
        <taxon>Eukaryota</taxon>
        <taxon>Viridiplantae</taxon>
        <taxon>Streptophyta</taxon>
        <taxon>Embryophyta</taxon>
        <taxon>Tracheophyta</taxon>
        <taxon>Spermatophyta</taxon>
        <taxon>Magnoliopsida</taxon>
        <taxon>eudicotyledons</taxon>
        <taxon>Gunneridae</taxon>
        <taxon>Pentapetalae</taxon>
        <taxon>rosids</taxon>
        <taxon>fabids</taxon>
        <taxon>Rosales</taxon>
        <taxon>Cannabaceae</taxon>
        <taxon>Trema</taxon>
    </lineage>
</organism>
<comment type="caution">
    <text evidence="3">The sequence shown here is derived from an EMBL/GenBank/DDBJ whole genome shotgun (WGS) entry which is preliminary data.</text>
</comment>
<keyword evidence="2" id="KW-0472">Membrane</keyword>
<reference evidence="4" key="1">
    <citation type="submission" date="2016-06" db="EMBL/GenBank/DDBJ databases">
        <title>Parallel loss of symbiosis genes in relatives of nitrogen-fixing non-legume Parasponia.</title>
        <authorList>
            <person name="Van Velzen R."/>
            <person name="Holmer R."/>
            <person name="Bu F."/>
            <person name="Rutten L."/>
            <person name="Van Zeijl A."/>
            <person name="Liu W."/>
            <person name="Santuari L."/>
            <person name="Cao Q."/>
            <person name="Sharma T."/>
            <person name="Shen D."/>
            <person name="Roswanjaya Y."/>
            <person name="Wardhani T."/>
            <person name="Kalhor M.S."/>
            <person name="Jansen J."/>
            <person name="Van den Hoogen J."/>
            <person name="Gungor B."/>
            <person name="Hartog M."/>
            <person name="Hontelez J."/>
            <person name="Verver J."/>
            <person name="Yang W.-C."/>
            <person name="Schijlen E."/>
            <person name="Repin R."/>
            <person name="Schilthuizen M."/>
            <person name="Schranz E."/>
            <person name="Heidstra R."/>
            <person name="Miyata K."/>
            <person name="Fedorova E."/>
            <person name="Kohlen W."/>
            <person name="Bisseling T."/>
            <person name="Smit S."/>
            <person name="Geurts R."/>
        </authorList>
    </citation>
    <scope>NUCLEOTIDE SEQUENCE [LARGE SCALE GENOMIC DNA]</scope>
    <source>
        <strain evidence="4">cv. RG33-2</strain>
    </source>
</reference>
<evidence type="ECO:0000313" key="3">
    <source>
        <dbReference type="EMBL" id="PON42524.1"/>
    </source>
</evidence>
<feature type="compositionally biased region" description="Acidic residues" evidence="1">
    <location>
        <begin position="224"/>
        <end position="233"/>
    </location>
</feature>
<accession>A0A2P5B164</accession>
<dbReference type="EMBL" id="JXTC01000635">
    <property type="protein sequence ID" value="PON42524.1"/>
    <property type="molecule type" value="Genomic_DNA"/>
</dbReference>
<sequence>HTHTSHNSQCIQLQSDFKSINIYSQSQIYKPSFCFCFCFFFFFLIIKIVHNISNEQNSKKKKRKNQNGCKFLLRPLTLAKNPTKSCLYGKNDLFLSSVVVVVVLSLFLPFNISPPPPPPPPLSSSLFELKTTSFFSFSATASTFPARFDPPSFLIGATNTNPSFPTLPLRLRMSRSFHRFDDPVDPLFFPRPLLPSSPPPPETAPFLGFQTQNDPCVRPSSSSDSEESQDDDAAVAVVSRSSSTISFLSGCLVRRVVLSLSSFVAASFEGASRSRVRSKRG</sequence>
<keyword evidence="4" id="KW-1185">Reference proteome</keyword>
<proteinExistence type="predicted"/>
<feature type="transmembrane region" description="Helical" evidence="2">
    <location>
        <begin position="28"/>
        <end position="49"/>
    </location>
</feature>
<gene>
    <name evidence="3" type="ORF">TorRG33x02_335600</name>
</gene>
<feature type="transmembrane region" description="Helical" evidence="2">
    <location>
        <begin position="93"/>
        <end position="112"/>
    </location>
</feature>
<dbReference type="AlphaFoldDB" id="A0A2P5B164"/>
<evidence type="ECO:0000313" key="4">
    <source>
        <dbReference type="Proteomes" id="UP000237000"/>
    </source>
</evidence>
<evidence type="ECO:0008006" key="5">
    <source>
        <dbReference type="Google" id="ProtNLM"/>
    </source>
</evidence>
<keyword evidence="2" id="KW-0812">Transmembrane</keyword>
<evidence type="ECO:0000256" key="1">
    <source>
        <dbReference type="SAM" id="MobiDB-lite"/>
    </source>
</evidence>
<feature type="non-terminal residue" evidence="3">
    <location>
        <position position="1"/>
    </location>
</feature>
<dbReference type="Proteomes" id="UP000237000">
    <property type="component" value="Unassembled WGS sequence"/>
</dbReference>
<protein>
    <recommendedName>
        <fullName evidence="5">Transmembrane protein</fullName>
    </recommendedName>
</protein>
<name>A0A2P5B164_TREOI</name>
<feature type="region of interest" description="Disordered" evidence="1">
    <location>
        <begin position="200"/>
        <end position="235"/>
    </location>
</feature>
<dbReference type="OrthoDB" id="10604470at2759"/>
<dbReference type="InParanoid" id="A0A2P5B164"/>